<dbReference type="PROSITE" id="PS00050">
    <property type="entry name" value="RIBOSOMAL_L23"/>
    <property type="match status" value="1"/>
</dbReference>
<evidence type="ECO:0000256" key="7">
    <source>
        <dbReference type="RuleBase" id="RU003934"/>
    </source>
</evidence>
<evidence type="ECO:0000256" key="1">
    <source>
        <dbReference type="ARBA" id="ARBA00006700"/>
    </source>
</evidence>
<dbReference type="Pfam" id="PF00276">
    <property type="entry name" value="Ribosomal_L23"/>
    <property type="match status" value="1"/>
</dbReference>
<dbReference type="GO" id="GO:1990904">
    <property type="term" value="C:ribonucleoprotein complex"/>
    <property type="evidence" value="ECO:0007669"/>
    <property type="project" value="UniProtKB-KW"/>
</dbReference>
<dbReference type="OrthoDB" id="7751at2157"/>
<name>A0A7M1URR2_9CREN</name>
<evidence type="ECO:0000256" key="4">
    <source>
        <dbReference type="ARBA" id="ARBA00022980"/>
    </source>
</evidence>
<accession>A0A7M1URR2</accession>
<dbReference type="GO" id="GO:0003735">
    <property type="term" value="F:structural constituent of ribosome"/>
    <property type="evidence" value="ECO:0007669"/>
    <property type="project" value="UniProtKB-UniRule"/>
</dbReference>
<keyword evidence="5 6" id="KW-0687">Ribonucleoprotein</keyword>
<dbReference type="InterPro" id="IPR001014">
    <property type="entry name" value="Ribosomal_uL23_CS"/>
</dbReference>
<gene>
    <name evidence="6" type="primary">rpl23</name>
    <name evidence="8" type="ORF">IMZ38_01990</name>
</gene>
<dbReference type="PANTHER" id="PTHR11620">
    <property type="entry name" value="60S RIBOSOMAL PROTEIN L23A"/>
    <property type="match status" value="1"/>
</dbReference>
<dbReference type="InterPro" id="IPR019985">
    <property type="entry name" value="Ribosomal_uL23"/>
</dbReference>
<comment type="function">
    <text evidence="6">Binds to 23S rRNA. One of the proteins that surrounds the polypeptide exit tunnel on the outside of the ribosome.</text>
</comment>
<dbReference type="InterPro" id="IPR013025">
    <property type="entry name" value="Ribosomal_uL23-like"/>
</dbReference>
<reference evidence="8 9" key="1">
    <citation type="submission" date="2020-10" db="EMBL/GenBank/DDBJ databases">
        <title>Complete genome sequence of Thermosphaera aggregans strain 3507.</title>
        <authorList>
            <person name="Zayulina K.S."/>
            <person name="Elcheninov A.G."/>
            <person name="Toshchakov S.V."/>
            <person name="Kublanov I.V."/>
            <person name="Kochetkova T.V."/>
        </authorList>
    </citation>
    <scope>NUCLEOTIDE SEQUENCE [LARGE SCALE GENOMIC DNA]</scope>
    <source>
        <strain evidence="8 9">3507</strain>
    </source>
</reference>
<dbReference type="InterPro" id="IPR012678">
    <property type="entry name" value="Ribosomal_uL23/eL15/eS24_sf"/>
</dbReference>
<keyword evidence="3 6" id="KW-0694">RNA-binding</keyword>
<dbReference type="GO" id="GO:0006412">
    <property type="term" value="P:translation"/>
    <property type="evidence" value="ECO:0007669"/>
    <property type="project" value="UniProtKB-UniRule"/>
</dbReference>
<dbReference type="NCBIfam" id="TIGR03636">
    <property type="entry name" value="uL23_arch"/>
    <property type="match status" value="1"/>
</dbReference>
<keyword evidence="4 6" id="KW-0689">Ribosomal protein</keyword>
<dbReference type="HAMAP" id="MF_01369_A">
    <property type="entry name" value="Ribosomal_uL23_A"/>
    <property type="match status" value="1"/>
</dbReference>
<protein>
    <recommendedName>
        <fullName evidence="6">Large ribosomal subunit protein uL23</fullName>
    </recommendedName>
</protein>
<dbReference type="GO" id="GO:0019843">
    <property type="term" value="F:rRNA binding"/>
    <property type="evidence" value="ECO:0007669"/>
    <property type="project" value="UniProtKB-UniRule"/>
</dbReference>
<dbReference type="InterPro" id="IPR012677">
    <property type="entry name" value="Nucleotide-bd_a/b_plait_sf"/>
</dbReference>
<keyword evidence="9" id="KW-1185">Reference proteome</keyword>
<dbReference type="EMBL" id="CP063144">
    <property type="protein sequence ID" value="QOR94726.1"/>
    <property type="molecule type" value="Genomic_DNA"/>
</dbReference>
<evidence type="ECO:0000256" key="5">
    <source>
        <dbReference type="ARBA" id="ARBA00023274"/>
    </source>
</evidence>
<evidence type="ECO:0000313" key="8">
    <source>
        <dbReference type="EMBL" id="QOR94726.1"/>
    </source>
</evidence>
<dbReference type="FunFam" id="3.30.70.330:FF:000532">
    <property type="entry name" value="50S ribosomal protein L23"/>
    <property type="match status" value="1"/>
</dbReference>
<dbReference type="NCBIfam" id="NF011118">
    <property type="entry name" value="PRK14548.1"/>
    <property type="match status" value="1"/>
</dbReference>
<dbReference type="Proteomes" id="UP000593766">
    <property type="component" value="Chromosome"/>
</dbReference>
<dbReference type="SUPFAM" id="SSF54189">
    <property type="entry name" value="Ribosomal proteins S24e, L23 and L15e"/>
    <property type="match status" value="1"/>
</dbReference>
<dbReference type="Gene3D" id="3.30.70.330">
    <property type="match status" value="1"/>
</dbReference>
<dbReference type="AlphaFoldDB" id="A0A7M1URR2"/>
<evidence type="ECO:0000313" key="9">
    <source>
        <dbReference type="Proteomes" id="UP000593766"/>
    </source>
</evidence>
<dbReference type="RefSeq" id="WP_193436523.1">
    <property type="nucleotide sequence ID" value="NZ_CP063144.1"/>
</dbReference>
<dbReference type="KEGG" id="tcs:IMZ38_01990"/>
<organism evidence="8 9">
    <name type="scientific">Thermosphaera chiliense</name>
    <dbReference type="NCBI Taxonomy" id="3402707"/>
    <lineage>
        <taxon>Archaea</taxon>
        <taxon>Thermoproteota</taxon>
        <taxon>Thermoprotei</taxon>
        <taxon>Desulfurococcales</taxon>
        <taxon>Desulfurococcaceae</taxon>
        <taxon>Thermosphaera</taxon>
    </lineage>
</organism>
<proteinExistence type="inferred from homology"/>
<dbReference type="GO" id="GO:0005840">
    <property type="term" value="C:ribosome"/>
    <property type="evidence" value="ECO:0007669"/>
    <property type="project" value="UniProtKB-UniRule"/>
</dbReference>
<evidence type="ECO:0000256" key="2">
    <source>
        <dbReference type="ARBA" id="ARBA00022730"/>
    </source>
</evidence>
<evidence type="ECO:0000256" key="6">
    <source>
        <dbReference type="HAMAP-Rule" id="MF_01369"/>
    </source>
</evidence>
<sequence>MSSETERLYSIIVRPVQSEKALGMIDKQNTLTFIVDINASKQDVKRAVETLFNVKVEKVRILVTPKGEKKAYVKLAPEYKASDVAAQIGLI</sequence>
<dbReference type="GeneID" id="59454150"/>
<keyword evidence="2 6" id="KW-0699">rRNA-binding</keyword>
<comment type="subunit">
    <text evidence="6">Part of the 50S ribosomal subunit. Contacts protein L29.</text>
</comment>
<evidence type="ECO:0000256" key="3">
    <source>
        <dbReference type="ARBA" id="ARBA00022884"/>
    </source>
</evidence>
<comment type="similarity">
    <text evidence="1 6 7">Belongs to the universal ribosomal protein uL23 family.</text>
</comment>